<accession>I2GU07</accession>
<dbReference type="AlphaFoldDB" id="I2GU07"/>
<dbReference type="Proteomes" id="UP000009309">
    <property type="component" value="Plasmid pFLIM01"/>
</dbReference>
<sequence>METNHFSLLFSRVTADLPIPAEQQQSAVTAAQNTFEESRRQGASIQDALESAESTLLETVTPVLEAASRLKDILATDFESHPELASQPHFPRLLQKFLPLLVEPQSRLADTYITGLIIEYTEKDVQHGL</sequence>
<organism evidence="1 2">
    <name type="scientific">Fibrisoma limi BUZ 3</name>
    <dbReference type="NCBI Taxonomy" id="1185876"/>
    <lineage>
        <taxon>Bacteria</taxon>
        <taxon>Pseudomonadati</taxon>
        <taxon>Bacteroidota</taxon>
        <taxon>Cytophagia</taxon>
        <taxon>Cytophagales</taxon>
        <taxon>Spirosomataceae</taxon>
        <taxon>Fibrisoma</taxon>
    </lineage>
</organism>
<evidence type="ECO:0000313" key="1">
    <source>
        <dbReference type="EMBL" id="CCH57608.1"/>
    </source>
</evidence>
<dbReference type="RefSeq" id="WP_015056943.1">
    <property type="nucleotide sequence ID" value="NC_019017.1"/>
</dbReference>
<protein>
    <submittedName>
        <fullName evidence="1">Uncharacterized protein</fullName>
    </submittedName>
</protein>
<reference evidence="1 2" key="1">
    <citation type="journal article" date="2012" name="J. Bacteriol.">
        <title>Genome Sequence of the Filamentous Bacterium Fibrisoma limi BUZ 3T.</title>
        <authorList>
            <person name="Filippini M."/>
            <person name="Qi W."/>
            <person name="Jaenicke S."/>
            <person name="Goesmann A."/>
            <person name="Smits T.H."/>
            <person name="Bagheri H.C."/>
        </authorList>
    </citation>
    <scope>NUCLEOTIDE SEQUENCE [LARGE SCALE GENOMIC DNA]</scope>
    <source>
        <strain evidence="2">BUZ 3T</strain>
        <plasmid evidence="1 2">pFLIM01</plasmid>
    </source>
</reference>
<geneLocation type="plasmid" evidence="1 2">
    <name>pFLIM01</name>
</geneLocation>
<gene>
    <name evidence="1" type="ORF">BN8_p06804</name>
</gene>
<proteinExistence type="predicted"/>
<dbReference type="EMBL" id="HE805916">
    <property type="protein sequence ID" value="CCH57608.1"/>
    <property type="molecule type" value="Genomic_DNA"/>
</dbReference>
<evidence type="ECO:0000313" key="2">
    <source>
        <dbReference type="Proteomes" id="UP000009309"/>
    </source>
</evidence>
<dbReference type="OrthoDB" id="955604at2"/>
<keyword evidence="1" id="KW-0614">Plasmid</keyword>
<keyword evidence="2" id="KW-1185">Reference proteome</keyword>
<name>I2GU07_9BACT</name>